<dbReference type="InterPro" id="IPR050563">
    <property type="entry name" value="4-hydroxybenzoyl-CoA_TE"/>
</dbReference>
<protein>
    <submittedName>
        <fullName evidence="1">Thioesterase family protein</fullName>
        <ecNumber evidence="1">3.1.2.-</ecNumber>
    </submittedName>
</protein>
<reference evidence="1" key="1">
    <citation type="submission" date="2023-05" db="EMBL/GenBank/DDBJ databases">
        <title>Cataloging the Phylogenetic Diversity of Human Bladder Bacteria.</title>
        <authorList>
            <person name="Du J."/>
        </authorList>
    </citation>
    <scope>NUCLEOTIDE SEQUENCE</scope>
    <source>
        <strain evidence="1">UMB9978</strain>
    </source>
</reference>
<proteinExistence type="predicted"/>
<dbReference type="InterPro" id="IPR029069">
    <property type="entry name" value="HotDog_dom_sf"/>
</dbReference>
<name>A0AAP4C6A9_9MICC</name>
<comment type="caution">
    <text evidence="1">The sequence shown here is derived from an EMBL/GenBank/DDBJ whole genome shotgun (WGS) entry which is preliminary data.</text>
</comment>
<dbReference type="EMBL" id="JASODW010000003">
    <property type="protein sequence ID" value="MDK6274846.1"/>
    <property type="molecule type" value="Genomic_DNA"/>
</dbReference>
<dbReference type="AlphaFoldDB" id="A0AAP4C6A9"/>
<dbReference type="Gene3D" id="3.10.129.10">
    <property type="entry name" value="Hotdog Thioesterase"/>
    <property type="match status" value="1"/>
</dbReference>
<keyword evidence="1" id="KW-0378">Hydrolase</keyword>
<dbReference type="Pfam" id="PF13279">
    <property type="entry name" value="4HBT_2"/>
    <property type="match status" value="1"/>
</dbReference>
<accession>A0AAP4C6A9</accession>
<dbReference type="GO" id="GO:0047617">
    <property type="term" value="F:fatty acyl-CoA hydrolase activity"/>
    <property type="evidence" value="ECO:0007669"/>
    <property type="project" value="TreeGrafter"/>
</dbReference>
<dbReference type="EC" id="3.1.2.-" evidence="1"/>
<dbReference type="PANTHER" id="PTHR31793:SF24">
    <property type="entry name" value="LONG-CHAIN ACYL-COA THIOESTERASE FADM"/>
    <property type="match status" value="1"/>
</dbReference>
<organism evidence="1 2">
    <name type="scientific">Pseudoglutamicibacter cumminsii</name>
    <dbReference type="NCBI Taxonomy" id="156979"/>
    <lineage>
        <taxon>Bacteria</taxon>
        <taxon>Bacillati</taxon>
        <taxon>Actinomycetota</taxon>
        <taxon>Actinomycetes</taxon>
        <taxon>Micrococcales</taxon>
        <taxon>Micrococcaceae</taxon>
        <taxon>Pseudoglutamicibacter</taxon>
    </lineage>
</organism>
<sequence>MSRQTVSVPLRWADMDAYGHINNANQIRLMEEARVAGFGVPGGTGSPVGREGKVDLFENMGDGLMILVVEHTIRYLAQLPYRDVPAAVDIWISDIKPATFTVNYEIRDGHDGTLCSRASTLLALADGQTGRLTRIPADVREAMQAFTDDSRDSK</sequence>
<evidence type="ECO:0000313" key="1">
    <source>
        <dbReference type="EMBL" id="MDK6274846.1"/>
    </source>
</evidence>
<dbReference type="CDD" id="cd00586">
    <property type="entry name" value="4HBT"/>
    <property type="match status" value="1"/>
</dbReference>
<dbReference type="Proteomes" id="UP001240483">
    <property type="component" value="Unassembled WGS sequence"/>
</dbReference>
<dbReference type="PANTHER" id="PTHR31793">
    <property type="entry name" value="4-HYDROXYBENZOYL-COA THIOESTERASE FAMILY MEMBER"/>
    <property type="match status" value="1"/>
</dbReference>
<dbReference type="SUPFAM" id="SSF54637">
    <property type="entry name" value="Thioesterase/thiol ester dehydrase-isomerase"/>
    <property type="match status" value="1"/>
</dbReference>
<evidence type="ECO:0000313" key="2">
    <source>
        <dbReference type="Proteomes" id="UP001240483"/>
    </source>
</evidence>
<gene>
    <name evidence="1" type="ORF">QP116_03675</name>
</gene>
<dbReference type="RefSeq" id="WP_101630171.1">
    <property type="nucleotide sequence ID" value="NZ_JASODW010000003.1"/>
</dbReference>